<evidence type="ECO:0000256" key="1">
    <source>
        <dbReference type="SAM" id="SignalP"/>
    </source>
</evidence>
<dbReference type="STRING" id="93625.A0A409WNJ3"/>
<comment type="caution">
    <text evidence="2">The sequence shown here is derived from an EMBL/GenBank/DDBJ whole genome shotgun (WGS) entry which is preliminary data.</text>
</comment>
<evidence type="ECO:0000313" key="3">
    <source>
        <dbReference type="Proteomes" id="UP000283269"/>
    </source>
</evidence>
<dbReference type="Gene3D" id="2.60.20.10">
    <property type="entry name" value="Crystallins"/>
    <property type="match status" value="1"/>
</dbReference>
<protein>
    <submittedName>
        <fullName evidence="2">Uncharacterized protein</fullName>
    </submittedName>
</protein>
<dbReference type="AlphaFoldDB" id="A0A409WNJ3"/>
<dbReference type="InParanoid" id="A0A409WNJ3"/>
<accession>A0A409WNJ3</accession>
<proteinExistence type="predicted"/>
<name>A0A409WNJ3_PSICY</name>
<evidence type="ECO:0000313" key="2">
    <source>
        <dbReference type="EMBL" id="PPQ80077.1"/>
    </source>
</evidence>
<feature type="chain" id="PRO_5019486186" evidence="1">
    <location>
        <begin position="23"/>
        <end position="127"/>
    </location>
</feature>
<keyword evidence="1" id="KW-0732">Signal</keyword>
<reference evidence="2 3" key="1">
    <citation type="journal article" date="2018" name="Evol. Lett.">
        <title>Horizontal gene cluster transfer increased hallucinogenic mushroom diversity.</title>
        <authorList>
            <person name="Reynolds H.T."/>
            <person name="Vijayakumar V."/>
            <person name="Gluck-Thaler E."/>
            <person name="Korotkin H.B."/>
            <person name="Matheny P.B."/>
            <person name="Slot J.C."/>
        </authorList>
    </citation>
    <scope>NUCLEOTIDE SEQUENCE [LARGE SCALE GENOMIC DNA]</scope>
    <source>
        <strain evidence="2 3">2631</strain>
    </source>
</reference>
<sequence length="127" mass="13147">MFFKFAFGALATAAASMVAVSAAPAVDVAASVSSPDSAQVDGHLFVCTDNNFTGVCANVAFNVDQCINFVSPFQDTISSFGPDSGFICITYTDNNCQGLTYTAVAPGFSSLPSGINDAISSFQCFHN</sequence>
<dbReference type="Proteomes" id="UP000283269">
    <property type="component" value="Unassembled WGS sequence"/>
</dbReference>
<keyword evidence="3" id="KW-1185">Reference proteome</keyword>
<feature type="signal peptide" evidence="1">
    <location>
        <begin position="1"/>
        <end position="22"/>
    </location>
</feature>
<organism evidence="2 3">
    <name type="scientific">Psilocybe cyanescens</name>
    <dbReference type="NCBI Taxonomy" id="93625"/>
    <lineage>
        <taxon>Eukaryota</taxon>
        <taxon>Fungi</taxon>
        <taxon>Dikarya</taxon>
        <taxon>Basidiomycota</taxon>
        <taxon>Agaricomycotina</taxon>
        <taxon>Agaricomycetes</taxon>
        <taxon>Agaricomycetidae</taxon>
        <taxon>Agaricales</taxon>
        <taxon>Agaricineae</taxon>
        <taxon>Strophariaceae</taxon>
        <taxon>Psilocybe</taxon>
    </lineage>
</organism>
<dbReference type="EMBL" id="NHYD01003349">
    <property type="protein sequence ID" value="PPQ80077.1"/>
    <property type="molecule type" value="Genomic_DNA"/>
</dbReference>
<dbReference type="OrthoDB" id="5401396at2759"/>
<gene>
    <name evidence="2" type="ORF">CVT25_001506</name>
</gene>